<feature type="region of interest" description="Disordered" evidence="6">
    <location>
        <begin position="446"/>
        <end position="480"/>
    </location>
</feature>
<dbReference type="InterPro" id="IPR015679">
    <property type="entry name" value="PLipase_D_fam"/>
</dbReference>
<dbReference type="GO" id="GO:0004630">
    <property type="term" value="F:phospholipase D activity"/>
    <property type="evidence" value="ECO:0007669"/>
    <property type="project" value="UniProtKB-UniRule"/>
</dbReference>
<feature type="region of interest" description="Disordered" evidence="6">
    <location>
        <begin position="68"/>
        <end position="98"/>
    </location>
</feature>
<comment type="similarity">
    <text evidence="5">Belongs to the phospholipase D family.</text>
</comment>
<keyword evidence="9" id="KW-1185">Reference proteome</keyword>
<name>A0A9P4HVR5_9PEZI</name>
<evidence type="ECO:0000256" key="3">
    <source>
        <dbReference type="ARBA" id="ARBA00022963"/>
    </source>
</evidence>
<dbReference type="EC" id="3.1.4.4" evidence="5"/>
<comment type="catalytic activity">
    <reaction evidence="5">
        <text>a 1,2-diacyl-sn-glycero-3-phosphocholine + H2O = a 1,2-diacyl-sn-glycero-3-phosphate + choline + H(+)</text>
        <dbReference type="Rhea" id="RHEA:14445"/>
        <dbReference type="ChEBI" id="CHEBI:15354"/>
        <dbReference type="ChEBI" id="CHEBI:15377"/>
        <dbReference type="ChEBI" id="CHEBI:15378"/>
        <dbReference type="ChEBI" id="CHEBI:57643"/>
        <dbReference type="ChEBI" id="CHEBI:58608"/>
        <dbReference type="EC" id="3.1.4.4"/>
    </reaction>
</comment>
<dbReference type="EMBL" id="ML978720">
    <property type="protein sequence ID" value="KAF2087356.1"/>
    <property type="molecule type" value="Genomic_DNA"/>
</dbReference>
<keyword evidence="2 5" id="KW-0378">Hydrolase</keyword>
<feature type="compositionally biased region" description="Basic and acidic residues" evidence="6">
    <location>
        <begin position="72"/>
        <end position="81"/>
    </location>
</feature>
<dbReference type="GO" id="GO:0006654">
    <property type="term" value="P:phosphatidic acid biosynthetic process"/>
    <property type="evidence" value="ECO:0007669"/>
    <property type="project" value="InterPro"/>
</dbReference>
<accession>A0A9P4HVR5</accession>
<evidence type="ECO:0000256" key="1">
    <source>
        <dbReference type="ARBA" id="ARBA00022737"/>
    </source>
</evidence>
<evidence type="ECO:0000256" key="2">
    <source>
        <dbReference type="ARBA" id="ARBA00022801"/>
    </source>
</evidence>
<dbReference type="PIRSF" id="PIRSF009376">
    <property type="entry name" value="Phospholipase_D_euk"/>
    <property type="match status" value="1"/>
</dbReference>
<dbReference type="Proteomes" id="UP000799776">
    <property type="component" value="Unassembled WGS sequence"/>
</dbReference>
<keyword evidence="4" id="KW-0443">Lipid metabolism</keyword>
<evidence type="ECO:0000313" key="9">
    <source>
        <dbReference type="Proteomes" id="UP000799776"/>
    </source>
</evidence>
<dbReference type="CDD" id="cd09141">
    <property type="entry name" value="PLDc_vPLD1_2_yPLD_like_2"/>
    <property type="match status" value="1"/>
</dbReference>
<evidence type="ECO:0000313" key="8">
    <source>
        <dbReference type="EMBL" id="KAF2087356.1"/>
    </source>
</evidence>
<dbReference type="SUPFAM" id="SSF56024">
    <property type="entry name" value="Phospholipase D/nuclease"/>
    <property type="match status" value="2"/>
</dbReference>
<dbReference type="PROSITE" id="PS50035">
    <property type="entry name" value="PLD"/>
    <property type="match status" value="2"/>
</dbReference>
<feature type="region of interest" description="Disordered" evidence="6">
    <location>
        <begin position="695"/>
        <end position="720"/>
    </location>
</feature>
<dbReference type="SMART" id="SM00155">
    <property type="entry name" value="PLDc"/>
    <property type="match status" value="2"/>
</dbReference>
<feature type="region of interest" description="Disordered" evidence="6">
    <location>
        <begin position="1"/>
        <end position="26"/>
    </location>
</feature>
<dbReference type="GO" id="GO:0035556">
    <property type="term" value="P:intracellular signal transduction"/>
    <property type="evidence" value="ECO:0007669"/>
    <property type="project" value="InterPro"/>
</dbReference>
<evidence type="ECO:0000256" key="6">
    <source>
        <dbReference type="SAM" id="MobiDB-lite"/>
    </source>
</evidence>
<evidence type="ECO:0000256" key="4">
    <source>
        <dbReference type="ARBA" id="ARBA00023098"/>
    </source>
</evidence>
<evidence type="ECO:0000256" key="5">
    <source>
        <dbReference type="PIRNR" id="PIRNR009376"/>
    </source>
</evidence>
<dbReference type="PANTHER" id="PTHR18896">
    <property type="entry name" value="PHOSPHOLIPASE D"/>
    <property type="match status" value="1"/>
</dbReference>
<proteinExistence type="inferred from homology"/>
<keyword evidence="1" id="KW-0677">Repeat</keyword>
<sequence>MASHHDDHLAYGDFHGGDDEGDRGLIGDLGRRFLRRQPQSEAEHHPNPHHTTGMSGFFHKLHDAVEGLVGGGDHHEEESHEQSAQSEQPAPEKEDQPKYADHRFLSFAPPRHDNDIKWFVDACGYMYAVSLALERAKESVWILDWWLSPELYLRRPPARNEQYRLDRMLQAAAERGVKVNIIVYKEVTQALTRKFLNPVVPDYLHSLLPRSTDPITRTLTRLGLDVIFKSLEEVERTDPLIDPPITVSSAHTKHALEALHPNIAVFRHPDHIPDKSNIASDLIQSFKNITLSASSASKLPGDTLKAIYGMDDDTVLYWSHHEKLCLIDGHIAFMGGIDLCYGRWDTNQHSIADAHPGDLDRIIFPGQDYNNARIMDFQDVSNWQNNKLNRTMNSRMGWSDLSMCLSGPVVADLREHFVQRWNYIYNGKYVARDDKRYSALTVGDAAGGAEPGSQHPDSDLAYGDYPPPPPEGYGGEYDGQAENRGMFGWREKVRQVEGQFGYYGIPPHHRPHGNAPVRGSAGIQLTRSCGKWSHGVETEHSIQNAYCQVIRDSKHFIYIENQFFSTASCDDQGPLKNKIGAAIVERIIRAHRNGEHWKMIVVIPAIPAFAGDLRSDESLSTRAIMEFQYKSINRGHGMSIYEQLDKEGINPMDYLRFYNLRNYDRINVSAAMRDVEQRTGVDYEQARKQHDEAFGGEYSEENPPPQDGGAGQAPYEMDGGFDRERYDAYQQGTGQIEEHQGLRGGRWDSVAECYMLDGEDIRNVPWEDGNLNEIDCFVSEELYVHSKILIADDRVVICGSANLNDRSQLGTHDSEIAVVVEDPTAVESYMDGQPYQASKFAASLRRQLFRKHLGLLRPQDPEQPNENYEPIGVSNAYDWGSPEDQTVMDPLSEEFQDLWNARAKTNTEAFAEVFHPVPFDGVRTWEQYDEYYERFFKKSDEEEDKEGKRPSEYKWGHVVAENFNPDPVEGVKEVKEVLSRVKGMLVEMPLLFLKEEDIAKEGLGLNAFTEEVYT</sequence>
<keyword evidence="3 5" id="KW-0442">Lipid degradation</keyword>
<dbReference type="AlphaFoldDB" id="A0A9P4HVR5"/>
<dbReference type="Gene3D" id="3.30.870.10">
    <property type="entry name" value="Endonuclease Chain A"/>
    <property type="match status" value="3"/>
</dbReference>
<reference evidence="8" key="1">
    <citation type="journal article" date="2020" name="Stud. Mycol.">
        <title>101 Dothideomycetes genomes: a test case for predicting lifestyles and emergence of pathogens.</title>
        <authorList>
            <person name="Haridas S."/>
            <person name="Albert R."/>
            <person name="Binder M."/>
            <person name="Bloem J."/>
            <person name="Labutti K."/>
            <person name="Salamov A."/>
            <person name="Andreopoulos B."/>
            <person name="Baker S."/>
            <person name="Barry K."/>
            <person name="Bills G."/>
            <person name="Bluhm B."/>
            <person name="Cannon C."/>
            <person name="Castanera R."/>
            <person name="Culley D."/>
            <person name="Daum C."/>
            <person name="Ezra D."/>
            <person name="Gonzalez J."/>
            <person name="Henrissat B."/>
            <person name="Kuo A."/>
            <person name="Liang C."/>
            <person name="Lipzen A."/>
            <person name="Lutzoni F."/>
            <person name="Magnuson J."/>
            <person name="Mondo S."/>
            <person name="Nolan M."/>
            <person name="Ohm R."/>
            <person name="Pangilinan J."/>
            <person name="Park H.-J."/>
            <person name="Ramirez L."/>
            <person name="Alfaro M."/>
            <person name="Sun H."/>
            <person name="Tritt A."/>
            <person name="Yoshinaga Y."/>
            <person name="Zwiers L.-H."/>
            <person name="Turgeon B."/>
            <person name="Goodwin S."/>
            <person name="Spatafora J."/>
            <person name="Crous P."/>
            <person name="Grigoriev I."/>
        </authorList>
    </citation>
    <scope>NUCLEOTIDE SEQUENCE</scope>
    <source>
        <strain evidence="8">CBS 121410</strain>
    </source>
</reference>
<comment type="caution">
    <text evidence="8">The sequence shown here is derived from an EMBL/GenBank/DDBJ whole genome shotgun (WGS) entry which is preliminary data.</text>
</comment>
<dbReference type="GO" id="GO:0009395">
    <property type="term" value="P:phospholipid catabolic process"/>
    <property type="evidence" value="ECO:0007669"/>
    <property type="project" value="TreeGrafter"/>
</dbReference>
<dbReference type="OrthoDB" id="14911at2759"/>
<dbReference type="Pfam" id="PF13091">
    <property type="entry name" value="PLDc_2"/>
    <property type="match status" value="1"/>
</dbReference>
<dbReference type="InterPro" id="IPR001736">
    <property type="entry name" value="PLipase_D/transphosphatidylase"/>
</dbReference>
<organism evidence="8 9">
    <name type="scientific">Saccharata proteae CBS 121410</name>
    <dbReference type="NCBI Taxonomy" id="1314787"/>
    <lineage>
        <taxon>Eukaryota</taxon>
        <taxon>Fungi</taxon>
        <taxon>Dikarya</taxon>
        <taxon>Ascomycota</taxon>
        <taxon>Pezizomycotina</taxon>
        <taxon>Dothideomycetes</taxon>
        <taxon>Dothideomycetes incertae sedis</taxon>
        <taxon>Botryosphaeriales</taxon>
        <taxon>Saccharataceae</taxon>
        <taxon>Saccharata</taxon>
    </lineage>
</organism>
<gene>
    <name evidence="8" type="ORF">K490DRAFT_42212</name>
</gene>
<evidence type="ECO:0000259" key="7">
    <source>
        <dbReference type="PROSITE" id="PS50035"/>
    </source>
</evidence>
<protein>
    <recommendedName>
        <fullName evidence="5">Phospholipase</fullName>
        <ecNumber evidence="5">3.1.4.4</ecNumber>
    </recommendedName>
</protein>
<dbReference type="InterPro" id="IPR016555">
    <property type="entry name" value="PLipase_D_euk"/>
</dbReference>
<feature type="domain" description="PLD phosphodiesterase" evidence="7">
    <location>
        <begin position="780"/>
        <end position="807"/>
    </location>
</feature>
<dbReference type="PANTHER" id="PTHR18896:SF186">
    <property type="entry name" value="PHOSPHOLIPASE D"/>
    <property type="match status" value="1"/>
</dbReference>
<dbReference type="InterPro" id="IPR025202">
    <property type="entry name" value="PLD-like_dom"/>
</dbReference>
<feature type="domain" description="PLD phosphodiesterase" evidence="7">
    <location>
        <begin position="316"/>
        <end position="343"/>
    </location>
</feature>